<keyword evidence="1" id="KW-0677">Repeat</keyword>
<dbReference type="Pfam" id="PF02493">
    <property type="entry name" value="MORN"/>
    <property type="match status" value="2"/>
</dbReference>
<gene>
    <name evidence="3" type="ORF">METZ01_LOCUS513915</name>
</gene>
<dbReference type="InterPro" id="IPR003409">
    <property type="entry name" value="MORN"/>
</dbReference>
<evidence type="ECO:0000313" key="3">
    <source>
        <dbReference type="EMBL" id="SVE61061.1"/>
    </source>
</evidence>
<keyword evidence="2" id="KW-0472">Membrane</keyword>
<keyword evidence="2" id="KW-1133">Transmembrane helix</keyword>
<evidence type="ECO:0008006" key="4">
    <source>
        <dbReference type="Google" id="ProtNLM"/>
    </source>
</evidence>
<dbReference type="PANTHER" id="PTHR43215">
    <property type="entry name" value="RADIAL SPOKE HEAD 1 HOMOLOG"/>
    <property type="match status" value="1"/>
</dbReference>
<dbReference type="Gene3D" id="2.20.110.10">
    <property type="entry name" value="Histone H3 K4-specific methyltransferase SET7/9 N-terminal domain"/>
    <property type="match status" value="2"/>
</dbReference>
<evidence type="ECO:0000256" key="2">
    <source>
        <dbReference type="SAM" id="Phobius"/>
    </source>
</evidence>
<dbReference type="PANTHER" id="PTHR43215:SF14">
    <property type="entry name" value="RADIAL SPOKE HEAD 1 HOMOLOG"/>
    <property type="match status" value="1"/>
</dbReference>
<feature type="non-terminal residue" evidence="3">
    <location>
        <position position="181"/>
    </location>
</feature>
<dbReference type="SUPFAM" id="SSF82185">
    <property type="entry name" value="Histone H3 K4-specific methyltransferase SET7/9 N-terminal domain"/>
    <property type="match status" value="1"/>
</dbReference>
<dbReference type="EMBL" id="UINC01229375">
    <property type="protein sequence ID" value="SVE61061.1"/>
    <property type="molecule type" value="Genomic_DNA"/>
</dbReference>
<reference evidence="3" key="1">
    <citation type="submission" date="2018-05" db="EMBL/GenBank/DDBJ databases">
        <authorList>
            <person name="Lanie J.A."/>
            <person name="Ng W.-L."/>
            <person name="Kazmierczak K.M."/>
            <person name="Andrzejewski T.M."/>
            <person name="Davidsen T.M."/>
            <person name="Wayne K.J."/>
            <person name="Tettelin H."/>
            <person name="Glass J.I."/>
            <person name="Rusch D."/>
            <person name="Podicherti R."/>
            <person name="Tsui H.-C.T."/>
            <person name="Winkler M.E."/>
        </authorList>
    </citation>
    <scope>NUCLEOTIDE SEQUENCE</scope>
</reference>
<feature type="transmembrane region" description="Helical" evidence="2">
    <location>
        <begin position="45"/>
        <end position="68"/>
    </location>
</feature>
<keyword evidence="2" id="KW-0812">Transmembrane</keyword>
<feature type="transmembrane region" description="Helical" evidence="2">
    <location>
        <begin position="20"/>
        <end position="39"/>
    </location>
</feature>
<dbReference type="AlphaFoldDB" id="A0A383EWA6"/>
<evidence type="ECO:0000256" key="1">
    <source>
        <dbReference type="ARBA" id="ARBA00022737"/>
    </source>
</evidence>
<protein>
    <recommendedName>
        <fullName evidence="4">MORN repeat-containing protein</fullName>
    </recommendedName>
</protein>
<feature type="transmembrane region" description="Helical" evidence="2">
    <location>
        <begin position="89"/>
        <end position="112"/>
    </location>
</feature>
<proteinExistence type="predicted"/>
<sequence length="181" mass="20474">MELIKQLWRGEIPLVRAYWLFGFVGGILLRMVPLVWALSEQTTPIVVYVLYSGIAVIYSFVVLIGVWRSATKYHDECRMQGIPHKKKKSFWAILAKISIIILFINTLLGVIFEASQFSTYAETITYNSGAKYVGDVSNGVPHGQGTYFYVSGAKYVGEFKDDLFHGQGVYFYVNGEKYVGE</sequence>
<organism evidence="3">
    <name type="scientific">marine metagenome</name>
    <dbReference type="NCBI Taxonomy" id="408172"/>
    <lineage>
        <taxon>unclassified sequences</taxon>
        <taxon>metagenomes</taxon>
        <taxon>ecological metagenomes</taxon>
    </lineage>
</organism>
<accession>A0A383EWA6</accession>
<dbReference type="SMART" id="SM00698">
    <property type="entry name" value="MORN"/>
    <property type="match status" value="2"/>
</dbReference>
<name>A0A383EWA6_9ZZZZ</name>